<comment type="similarity">
    <text evidence="2">Belongs to the ROK (NagC/XylR) family.</text>
</comment>
<evidence type="ECO:0000256" key="3">
    <source>
        <dbReference type="ARBA" id="ARBA00022629"/>
    </source>
</evidence>
<keyword evidence="5" id="KW-1185">Reference proteome</keyword>
<dbReference type="Pfam" id="PF00480">
    <property type="entry name" value="ROK"/>
    <property type="match status" value="1"/>
</dbReference>
<gene>
    <name evidence="4" type="ORF">SAMN05421670_0936</name>
</gene>
<keyword evidence="3" id="KW-0119">Carbohydrate metabolism</keyword>
<evidence type="ECO:0000256" key="1">
    <source>
        <dbReference type="ARBA" id="ARBA00002486"/>
    </source>
</evidence>
<proteinExistence type="inferred from homology"/>
<dbReference type="EMBL" id="FOXU01000001">
    <property type="protein sequence ID" value="SFQ10075.1"/>
    <property type="molecule type" value="Genomic_DNA"/>
</dbReference>
<dbReference type="PANTHER" id="PTHR18964:SF110">
    <property type="entry name" value="TRANSCRIPTIONAL REGULATOR, XYLR-RELATED"/>
    <property type="match status" value="1"/>
</dbReference>
<dbReference type="OrthoDB" id="6501901at2"/>
<accession>A0A1I5VRH2</accession>
<comment type="function">
    <text evidence="1">Transcriptional repressor of xylose-utilizing enzymes.</text>
</comment>
<organism evidence="4 5">
    <name type="scientific">Psychrobacillus psychrotolerans</name>
    <dbReference type="NCBI Taxonomy" id="126156"/>
    <lineage>
        <taxon>Bacteria</taxon>
        <taxon>Bacillati</taxon>
        <taxon>Bacillota</taxon>
        <taxon>Bacilli</taxon>
        <taxon>Bacillales</taxon>
        <taxon>Bacillaceae</taxon>
        <taxon>Psychrobacillus</taxon>
    </lineage>
</organism>
<name>A0A1I5VRH2_9BACI</name>
<dbReference type="InterPro" id="IPR036388">
    <property type="entry name" value="WH-like_DNA-bd_sf"/>
</dbReference>
<dbReference type="Proteomes" id="UP000198734">
    <property type="component" value="Unassembled WGS sequence"/>
</dbReference>
<dbReference type="Gene3D" id="3.30.420.40">
    <property type="match status" value="2"/>
</dbReference>
<dbReference type="InterPro" id="IPR043129">
    <property type="entry name" value="ATPase_NBD"/>
</dbReference>
<dbReference type="AlphaFoldDB" id="A0A1I5VRH2"/>
<dbReference type="InterPro" id="IPR036390">
    <property type="entry name" value="WH_DNA-bd_sf"/>
</dbReference>
<dbReference type="CDD" id="cd23763">
    <property type="entry name" value="ASKHA_ATPase_ROK"/>
    <property type="match status" value="1"/>
</dbReference>
<protein>
    <submittedName>
        <fullName evidence="4">Transcriptional regulator</fullName>
    </submittedName>
</protein>
<dbReference type="SUPFAM" id="SSF53067">
    <property type="entry name" value="Actin-like ATPase domain"/>
    <property type="match status" value="1"/>
</dbReference>
<evidence type="ECO:0000256" key="2">
    <source>
        <dbReference type="ARBA" id="ARBA00006479"/>
    </source>
</evidence>
<reference evidence="5" key="1">
    <citation type="submission" date="2016-10" db="EMBL/GenBank/DDBJ databases">
        <authorList>
            <person name="Varghese N."/>
            <person name="Submissions S."/>
        </authorList>
    </citation>
    <scope>NUCLEOTIDE SEQUENCE [LARGE SCALE GENOMIC DNA]</scope>
    <source>
        <strain evidence="5">DSM 11706</strain>
    </source>
</reference>
<dbReference type="STRING" id="126156.SAMN05421670_0936"/>
<evidence type="ECO:0000313" key="5">
    <source>
        <dbReference type="Proteomes" id="UP000198734"/>
    </source>
</evidence>
<sequence>MNATPKSVRKVILSSIRKSLLEFESATKAELCDKLDISFPTISKFLAQMEKSGEVISVGLDESSGGRRAKRYKYNPEHTLGLSIFLERQETNYAIFNCVGEVKERGGIPSVLVEGGLQLLTMSMEKLIAEYPKISSIAIGVPGSVDNGRIFHIPGYVNFQNFDIKGFYENHFSIPVVVENDMNAAVLGYHHYMGGKNNPSLVYLYIGQNGPGAGFLINGDVVRGSTFFAGEISFVPQYDEQNLWQALENNGTESKEAPFSQDYQIDPISRLVASFTASINPHTIIFCKDEVDEALVEKITSASSNYVPPEHLPELTISDWKQDYLYGLQRLGIELMLNEIK</sequence>
<keyword evidence="3" id="KW-0859">Xylose metabolism</keyword>
<dbReference type="InterPro" id="IPR000600">
    <property type="entry name" value="ROK"/>
</dbReference>
<dbReference type="Gene3D" id="1.10.10.10">
    <property type="entry name" value="Winged helix-like DNA-binding domain superfamily/Winged helix DNA-binding domain"/>
    <property type="match status" value="1"/>
</dbReference>
<dbReference type="GO" id="GO:0042732">
    <property type="term" value="P:D-xylose metabolic process"/>
    <property type="evidence" value="ECO:0007669"/>
    <property type="project" value="UniProtKB-KW"/>
</dbReference>
<dbReference type="SUPFAM" id="SSF46785">
    <property type="entry name" value="Winged helix' DNA-binding domain"/>
    <property type="match status" value="1"/>
</dbReference>
<evidence type="ECO:0000313" key="4">
    <source>
        <dbReference type="EMBL" id="SFQ10075.1"/>
    </source>
</evidence>
<dbReference type="PANTHER" id="PTHR18964">
    <property type="entry name" value="ROK (REPRESSOR, ORF, KINASE) FAMILY"/>
    <property type="match status" value="1"/>
</dbReference>